<evidence type="ECO:0008006" key="5">
    <source>
        <dbReference type="Google" id="ProtNLM"/>
    </source>
</evidence>
<accession>A0A9P8Y0P8</accession>
<keyword evidence="2" id="KW-0732">Signal</keyword>
<comment type="caution">
    <text evidence="3">The sequence shown here is derived from an EMBL/GenBank/DDBJ whole genome shotgun (WGS) entry which is preliminary data.</text>
</comment>
<evidence type="ECO:0000256" key="1">
    <source>
        <dbReference type="SAM" id="MobiDB-lite"/>
    </source>
</evidence>
<evidence type="ECO:0000313" key="3">
    <source>
        <dbReference type="EMBL" id="KAH7025891.1"/>
    </source>
</evidence>
<dbReference type="Proteomes" id="UP000756346">
    <property type="component" value="Unassembled WGS sequence"/>
</dbReference>
<dbReference type="AlphaFoldDB" id="A0A9P8Y0P8"/>
<gene>
    <name evidence="3" type="ORF">B0I36DRAFT_329367</name>
</gene>
<keyword evidence="4" id="KW-1185">Reference proteome</keyword>
<feature type="chain" id="PRO_5040333086" description="Secreted protein" evidence="2">
    <location>
        <begin position="27"/>
        <end position="199"/>
    </location>
</feature>
<proteinExistence type="predicted"/>
<dbReference type="EMBL" id="JAGTJQ010000008">
    <property type="protein sequence ID" value="KAH7025891.1"/>
    <property type="molecule type" value="Genomic_DNA"/>
</dbReference>
<dbReference type="RefSeq" id="XP_046009108.1">
    <property type="nucleotide sequence ID" value="XM_046154708.1"/>
</dbReference>
<feature type="signal peptide" evidence="2">
    <location>
        <begin position="1"/>
        <end position="26"/>
    </location>
</feature>
<feature type="region of interest" description="Disordered" evidence="1">
    <location>
        <begin position="54"/>
        <end position="106"/>
    </location>
</feature>
<reference evidence="3" key="1">
    <citation type="journal article" date="2021" name="Nat. Commun.">
        <title>Genetic determinants of endophytism in the Arabidopsis root mycobiome.</title>
        <authorList>
            <person name="Mesny F."/>
            <person name="Miyauchi S."/>
            <person name="Thiergart T."/>
            <person name="Pickel B."/>
            <person name="Atanasova L."/>
            <person name="Karlsson M."/>
            <person name="Huettel B."/>
            <person name="Barry K.W."/>
            <person name="Haridas S."/>
            <person name="Chen C."/>
            <person name="Bauer D."/>
            <person name="Andreopoulos W."/>
            <person name="Pangilinan J."/>
            <person name="LaButti K."/>
            <person name="Riley R."/>
            <person name="Lipzen A."/>
            <person name="Clum A."/>
            <person name="Drula E."/>
            <person name="Henrissat B."/>
            <person name="Kohler A."/>
            <person name="Grigoriev I.V."/>
            <person name="Martin F.M."/>
            <person name="Hacquard S."/>
        </authorList>
    </citation>
    <scope>NUCLEOTIDE SEQUENCE</scope>
    <source>
        <strain evidence="3">MPI-CAGE-CH-0230</strain>
    </source>
</reference>
<dbReference type="GeneID" id="70184254"/>
<protein>
    <recommendedName>
        <fullName evidence="5">Secreted protein</fullName>
    </recommendedName>
</protein>
<sequence>MLSRVPHTTVMMIMMSTFLLRDFTKATTTSAPPCCSLKCNSIGTTRQTMERNRHANPWYDPQGHPSSSSVLATAHPQPEQQHDDDDDDDDASTTTKPLQHGRRRRCRRLWRAIPPGQSAHGRPFDPYAAARNGIVVPPQGIALLRRRPGIAAQPAGTHHAVAPVPAPAGHGGNEGDLLRAAAAAAVLLLPVSMTRTYTP</sequence>
<feature type="compositionally biased region" description="Acidic residues" evidence="1">
    <location>
        <begin position="82"/>
        <end position="91"/>
    </location>
</feature>
<evidence type="ECO:0000256" key="2">
    <source>
        <dbReference type="SAM" id="SignalP"/>
    </source>
</evidence>
<name>A0A9P8Y0P8_9PEZI</name>
<evidence type="ECO:0000313" key="4">
    <source>
        <dbReference type="Proteomes" id="UP000756346"/>
    </source>
</evidence>
<organism evidence="3 4">
    <name type="scientific">Microdochium trichocladiopsis</name>
    <dbReference type="NCBI Taxonomy" id="1682393"/>
    <lineage>
        <taxon>Eukaryota</taxon>
        <taxon>Fungi</taxon>
        <taxon>Dikarya</taxon>
        <taxon>Ascomycota</taxon>
        <taxon>Pezizomycotina</taxon>
        <taxon>Sordariomycetes</taxon>
        <taxon>Xylariomycetidae</taxon>
        <taxon>Xylariales</taxon>
        <taxon>Microdochiaceae</taxon>
        <taxon>Microdochium</taxon>
    </lineage>
</organism>